<proteinExistence type="predicted"/>
<evidence type="ECO:0000256" key="8">
    <source>
        <dbReference type="SAM" id="Phobius"/>
    </source>
</evidence>
<feature type="domain" description="Major facilitator superfamily (MFS) profile" evidence="9">
    <location>
        <begin position="50"/>
        <end position="518"/>
    </location>
</feature>
<keyword evidence="11" id="KW-1185">Reference proteome</keyword>
<evidence type="ECO:0000256" key="4">
    <source>
        <dbReference type="ARBA" id="ARBA00034696"/>
    </source>
</evidence>
<feature type="transmembrane region" description="Helical" evidence="8">
    <location>
        <begin position="434"/>
        <end position="454"/>
    </location>
</feature>
<keyword evidence="1 8" id="KW-0812">Transmembrane</keyword>
<name>A0AAR2KS71_PYGNA</name>
<feature type="transmembrane region" description="Helical" evidence="8">
    <location>
        <begin position="346"/>
        <end position="365"/>
    </location>
</feature>
<feature type="transmembrane region" description="Helical" evidence="8">
    <location>
        <begin position="408"/>
        <end position="428"/>
    </location>
</feature>
<keyword evidence="2 8" id="KW-1133">Transmembrane helix</keyword>
<comment type="subcellular location">
    <subcellularLocation>
        <location evidence="4">Basal cell membrane</location>
        <topology evidence="4">Multi-pass membrane protein</topology>
    </subcellularLocation>
</comment>
<keyword evidence="3 8" id="KW-0472">Membrane</keyword>
<reference evidence="10" key="2">
    <citation type="submission" date="2025-08" db="UniProtKB">
        <authorList>
            <consortium name="Ensembl"/>
        </authorList>
    </citation>
    <scope>IDENTIFICATION</scope>
</reference>
<feature type="transmembrane region" description="Helical" evidence="8">
    <location>
        <begin position="377"/>
        <end position="401"/>
    </location>
</feature>
<dbReference type="GeneTree" id="ENSGT00940000154901"/>
<dbReference type="GO" id="GO:0022857">
    <property type="term" value="F:transmembrane transporter activity"/>
    <property type="evidence" value="ECO:0007669"/>
    <property type="project" value="InterPro"/>
</dbReference>
<protein>
    <recommendedName>
        <fullName evidence="5">Solute carrier family 22 member 6</fullName>
    </recommendedName>
    <alternativeName>
        <fullName evidence="7">Organic anion transporter 1</fullName>
    </alternativeName>
    <alternativeName>
        <fullName evidence="6">Renal organic anion transporter 1</fullName>
    </alternativeName>
</protein>
<evidence type="ECO:0000256" key="7">
    <source>
        <dbReference type="ARBA" id="ARBA00042362"/>
    </source>
</evidence>
<dbReference type="CDD" id="cd17446">
    <property type="entry name" value="MFS_SLC22A6_OAT1_like"/>
    <property type="match status" value="1"/>
</dbReference>
<dbReference type="InterPro" id="IPR036259">
    <property type="entry name" value="MFS_trans_sf"/>
</dbReference>
<feature type="transmembrane region" description="Helical" evidence="8">
    <location>
        <begin position="259"/>
        <end position="278"/>
    </location>
</feature>
<feature type="transmembrane region" description="Helical" evidence="8">
    <location>
        <begin position="466"/>
        <end position="487"/>
    </location>
</feature>
<organism evidence="10 11">
    <name type="scientific">Pygocentrus nattereri</name>
    <name type="common">Red-bellied piranha</name>
    <dbReference type="NCBI Taxonomy" id="42514"/>
    <lineage>
        <taxon>Eukaryota</taxon>
        <taxon>Metazoa</taxon>
        <taxon>Chordata</taxon>
        <taxon>Craniata</taxon>
        <taxon>Vertebrata</taxon>
        <taxon>Euteleostomi</taxon>
        <taxon>Actinopterygii</taxon>
        <taxon>Neopterygii</taxon>
        <taxon>Teleostei</taxon>
        <taxon>Ostariophysi</taxon>
        <taxon>Characiformes</taxon>
        <taxon>Characoidei</taxon>
        <taxon>Pygocentrus</taxon>
    </lineage>
</organism>
<feature type="transmembrane region" description="Helical" evidence="8">
    <location>
        <begin position="148"/>
        <end position="165"/>
    </location>
</feature>
<reference evidence="10" key="3">
    <citation type="submission" date="2025-09" db="UniProtKB">
        <authorList>
            <consortium name="Ensembl"/>
        </authorList>
    </citation>
    <scope>IDENTIFICATION</scope>
</reference>
<dbReference type="Ensembl" id="ENSPNAT00000088094.1">
    <property type="protein sequence ID" value="ENSPNAP00000064971.1"/>
    <property type="gene ID" value="ENSPNAG00000013213.2"/>
</dbReference>
<evidence type="ECO:0000256" key="5">
    <source>
        <dbReference type="ARBA" id="ARBA00039897"/>
    </source>
</evidence>
<evidence type="ECO:0000256" key="2">
    <source>
        <dbReference type="ARBA" id="ARBA00022989"/>
    </source>
</evidence>
<dbReference type="InterPro" id="IPR005828">
    <property type="entry name" value="MFS_sugar_transport-like"/>
</dbReference>
<dbReference type="SUPFAM" id="SSF103473">
    <property type="entry name" value="MFS general substrate transporter"/>
    <property type="match status" value="1"/>
</dbReference>
<dbReference type="InterPro" id="IPR020846">
    <property type="entry name" value="MFS_dom"/>
</dbReference>
<feature type="transmembrane region" description="Helical" evidence="8">
    <location>
        <begin position="200"/>
        <end position="224"/>
    </location>
</feature>
<evidence type="ECO:0000256" key="3">
    <source>
        <dbReference type="ARBA" id="ARBA00023136"/>
    </source>
</evidence>
<dbReference type="PROSITE" id="PS50850">
    <property type="entry name" value="MFS"/>
    <property type="match status" value="1"/>
</dbReference>
<dbReference type="Proteomes" id="UP001501920">
    <property type="component" value="Chromosome 16"/>
</dbReference>
<feature type="transmembrane region" description="Helical" evidence="8">
    <location>
        <begin position="493"/>
        <end position="513"/>
    </location>
</feature>
<dbReference type="PANTHER" id="PTHR24064">
    <property type="entry name" value="SOLUTE CARRIER FAMILY 22 MEMBER"/>
    <property type="match status" value="1"/>
</dbReference>
<evidence type="ECO:0000259" key="9">
    <source>
        <dbReference type="PROSITE" id="PS50850"/>
    </source>
</evidence>
<sequence length="541" mass="60588">MAFADLLEQVGSTGHFQIMHVTLLSLPILMMASHNLLQNFVAAVPSHHCVAHTNLSGHLLDPEDTLLISIPLDQQGRPERCRRYTHPQWHLLHTNSSKELEWENEENGINMQGCVDGWKYNMTEMTSTIITEWDLVCDMRSLKQMGQTIYMGGVLVGAMIFGGLSDRFGRRVLLLISHLMMAVAGTCAAFATSFSLFCLFRFFCGMALSGLVLNSFSLIVEWIPTRVRTVVGTGTGYCYTTGQLILAVVAYNIRDWRWLTLAVSLPFYVSFLYSWWFLESARWLVLNKKPDQAVKNLKAVARMNGRRDEADKINIEMLQQSMKKEMSCSQISHSVLDLLRKRTMRTITVCLSAVWFSTSFAYYGLSMDLQKFGVNIYLIQVIFGAVDIPAKIIVTVSMSIIGRRISQCAALMLAGITILINMLVPYELQTLRTSLAVIGKGCLAASFNCCYLYSGELYPTVIRQNGMGWVSMMARLGAMVAPLVLLIGEAVAWFPGFIYGGAPILSGIFAYFLPETLATPLPDTIQDKEEMHTIQHTIQLQ</sequence>
<dbReference type="GO" id="GO:0009925">
    <property type="term" value="C:basal plasma membrane"/>
    <property type="evidence" value="ECO:0007669"/>
    <property type="project" value="UniProtKB-SubCell"/>
</dbReference>
<evidence type="ECO:0000313" key="10">
    <source>
        <dbReference type="Ensembl" id="ENSPNAP00000064971.1"/>
    </source>
</evidence>
<dbReference type="Pfam" id="PF00083">
    <property type="entry name" value="Sugar_tr"/>
    <property type="match status" value="1"/>
</dbReference>
<dbReference type="FunFam" id="1.20.1250.20:FF:000023">
    <property type="entry name" value="Solute carrier family 22 member 6"/>
    <property type="match status" value="1"/>
</dbReference>
<dbReference type="AlphaFoldDB" id="A0AAR2KS71"/>
<evidence type="ECO:0000256" key="1">
    <source>
        <dbReference type="ARBA" id="ARBA00022692"/>
    </source>
</evidence>
<reference evidence="10 11" key="1">
    <citation type="submission" date="2020-10" db="EMBL/GenBank/DDBJ databases">
        <title>Pygocentrus nattereri (red-bellied piranha) genome, fPygNat1, primary haplotype.</title>
        <authorList>
            <person name="Myers G."/>
            <person name="Meyer A."/>
            <person name="Karagic N."/>
            <person name="Pippel M."/>
            <person name="Winkler S."/>
            <person name="Tracey A."/>
            <person name="Wood J."/>
            <person name="Formenti G."/>
            <person name="Howe K."/>
            <person name="Fedrigo O."/>
            <person name="Jarvis E.D."/>
        </authorList>
    </citation>
    <scope>NUCLEOTIDE SEQUENCE [LARGE SCALE GENOMIC DNA]</scope>
</reference>
<feature type="transmembrane region" description="Helical" evidence="8">
    <location>
        <begin position="172"/>
        <end position="194"/>
    </location>
</feature>
<feature type="transmembrane region" description="Helical" evidence="8">
    <location>
        <begin position="236"/>
        <end position="253"/>
    </location>
</feature>
<accession>A0AAR2KS71</accession>
<evidence type="ECO:0000313" key="11">
    <source>
        <dbReference type="Proteomes" id="UP001501920"/>
    </source>
</evidence>
<dbReference type="Gene3D" id="1.20.1250.20">
    <property type="entry name" value="MFS general substrate transporter like domains"/>
    <property type="match status" value="1"/>
</dbReference>
<evidence type="ECO:0000256" key="6">
    <source>
        <dbReference type="ARBA" id="ARBA00041768"/>
    </source>
</evidence>